<feature type="domain" description="Knr4/Smi1-like" evidence="1">
    <location>
        <begin position="34"/>
        <end position="158"/>
    </location>
</feature>
<dbReference type="Proteomes" id="UP001324380">
    <property type="component" value="Chromosome"/>
</dbReference>
<sequence length="170" mass="19450">MEFLLKQISQLAIKLGDVTFTDEQIKSDWLGNAPASATEIKLAEDRLGVELPQDYKDFLLVTNGFSAPNDIEPTFEHVSNIDFLKNIDSDLINIWSEVELVEIGKELAKSIVIAGINEEQYFLLIPPDSAGEKWKYWKFASWHPGEHPYRNLESYFRSVSHFIRDMVSKG</sequence>
<gene>
    <name evidence="2" type="ORF">SNE25_29275</name>
</gene>
<evidence type="ECO:0000313" key="2">
    <source>
        <dbReference type="EMBL" id="WPU93415.1"/>
    </source>
</evidence>
<dbReference type="InterPro" id="IPR018958">
    <property type="entry name" value="Knr4/Smi1-like_dom"/>
</dbReference>
<name>A0ABZ0TQJ1_9SPHI</name>
<evidence type="ECO:0000259" key="1">
    <source>
        <dbReference type="SMART" id="SM00860"/>
    </source>
</evidence>
<evidence type="ECO:0000313" key="3">
    <source>
        <dbReference type="Proteomes" id="UP001324380"/>
    </source>
</evidence>
<organism evidence="2 3">
    <name type="scientific">Mucilaginibacter sabulilitoris</name>
    <dbReference type="NCBI Taxonomy" id="1173583"/>
    <lineage>
        <taxon>Bacteria</taxon>
        <taxon>Pseudomonadati</taxon>
        <taxon>Bacteroidota</taxon>
        <taxon>Sphingobacteriia</taxon>
        <taxon>Sphingobacteriales</taxon>
        <taxon>Sphingobacteriaceae</taxon>
        <taxon>Mucilaginibacter</taxon>
    </lineage>
</organism>
<dbReference type="InterPro" id="IPR037883">
    <property type="entry name" value="Knr4/Smi1-like_sf"/>
</dbReference>
<dbReference type="EMBL" id="CP139558">
    <property type="protein sequence ID" value="WPU93415.1"/>
    <property type="molecule type" value="Genomic_DNA"/>
</dbReference>
<proteinExistence type="predicted"/>
<dbReference type="Gene3D" id="3.40.1580.10">
    <property type="entry name" value="SMI1/KNR4-like"/>
    <property type="match status" value="1"/>
</dbReference>
<dbReference type="RefSeq" id="WP_321562551.1">
    <property type="nucleotide sequence ID" value="NZ_CP139558.1"/>
</dbReference>
<dbReference type="SUPFAM" id="SSF160631">
    <property type="entry name" value="SMI1/KNR4-like"/>
    <property type="match status" value="1"/>
</dbReference>
<protein>
    <submittedName>
        <fullName evidence="2">SMI1/KNR4 family protein</fullName>
    </submittedName>
</protein>
<keyword evidence="3" id="KW-1185">Reference proteome</keyword>
<dbReference type="SMART" id="SM00860">
    <property type="entry name" value="SMI1_KNR4"/>
    <property type="match status" value="1"/>
</dbReference>
<accession>A0ABZ0TQJ1</accession>
<dbReference type="Pfam" id="PF09346">
    <property type="entry name" value="SMI1_KNR4"/>
    <property type="match status" value="1"/>
</dbReference>
<reference evidence="2 3" key="1">
    <citation type="submission" date="2023-11" db="EMBL/GenBank/DDBJ databases">
        <title>Analysis of the Genomes of Mucilaginibacter gossypii cycad 4 and M. sabulilitoris SNA2: microbes with the potential for plant growth promotion.</title>
        <authorList>
            <person name="Hirsch A.M."/>
            <person name="Humm E."/>
            <person name="Rubbi M."/>
            <person name="Del Vecchio G."/>
            <person name="Ha S.M."/>
            <person name="Pellegrini M."/>
            <person name="Gunsalus R.P."/>
        </authorList>
    </citation>
    <scope>NUCLEOTIDE SEQUENCE [LARGE SCALE GENOMIC DNA]</scope>
    <source>
        <strain evidence="2 3">SNA2</strain>
    </source>
</reference>